<keyword evidence="4" id="KW-1185">Reference proteome</keyword>
<dbReference type="STRING" id="1235802.C823_03983"/>
<dbReference type="CDD" id="cd00882">
    <property type="entry name" value="Ras_like_GTPase"/>
    <property type="match status" value="1"/>
</dbReference>
<dbReference type="GO" id="GO:0005525">
    <property type="term" value="F:GTP binding"/>
    <property type="evidence" value="ECO:0007669"/>
    <property type="project" value="InterPro"/>
</dbReference>
<dbReference type="eggNOG" id="COG0699">
    <property type="taxonomic scope" value="Bacteria"/>
</dbReference>
<feature type="domain" description="G" evidence="2">
    <location>
        <begin position="44"/>
        <end position="169"/>
    </location>
</feature>
<evidence type="ECO:0000256" key="1">
    <source>
        <dbReference type="SAM" id="Phobius"/>
    </source>
</evidence>
<dbReference type="InterPro" id="IPR006073">
    <property type="entry name" value="GTP-bd"/>
</dbReference>
<dbReference type="Proteomes" id="UP000012589">
    <property type="component" value="Unassembled WGS sequence"/>
</dbReference>
<dbReference type="HOGENOM" id="CLU_431983_0_0_9"/>
<evidence type="ECO:0000259" key="2">
    <source>
        <dbReference type="Pfam" id="PF01926"/>
    </source>
</evidence>
<comment type="caution">
    <text evidence="3">The sequence shown here is derived from an EMBL/GenBank/DDBJ whole genome shotgun (WGS) entry which is preliminary data.</text>
</comment>
<keyword evidence="1" id="KW-0812">Transmembrane</keyword>
<keyword evidence="1" id="KW-0472">Membrane</keyword>
<dbReference type="EMBL" id="AQFT01000120">
    <property type="protein sequence ID" value="EMZ22602.1"/>
    <property type="molecule type" value="Genomic_DNA"/>
</dbReference>
<dbReference type="SUPFAM" id="SSF52540">
    <property type="entry name" value="P-loop containing nucleoside triphosphate hydrolases"/>
    <property type="match status" value="1"/>
</dbReference>
<reference evidence="3 4" key="1">
    <citation type="journal article" date="2014" name="Genome Announc.">
        <title>Draft genome sequences of the altered schaedler flora, a defined bacterial community from gnotobiotic mice.</title>
        <authorList>
            <person name="Wannemuehler M.J."/>
            <person name="Overstreet A.M."/>
            <person name="Ward D.V."/>
            <person name="Phillips G.J."/>
        </authorList>
    </citation>
    <scope>NUCLEOTIDE SEQUENCE [LARGE SCALE GENOMIC DNA]</scope>
    <source>
        <strain evidence="3 4">ASF492</strain>
    </source>
</reference>
<keyword evidence="1" id="KW-1133">Transmembrane helix</keyword>
<gene>
    <name evidence="3" type="ORF">C823_03983</name>
</gene>
<dbReference type="AlphaFoldDB" id="N1ZZW9"/>
<dbReference type="PATRIC" id="fig|1235802.3.peg.4213"/>
<organism evidence="3 4">
    <name type="scientific">Eubacterium plexicaudatum ASF492</name>
    <dbReference type="NCBI Taxonomy" id="1235802"/>
    <lineage>
        <taxon>Bacteria</taxon>
        <taxon>Bacillati</taxon>
        <taxon>Bacillota</taxon>
        <taxon>Clostridia</taxon>
        <taxon>Eubacteriales</taxon>
        <taxon>Eubacteriaceae</taxon>
        <taxon>Eubacterium</taxon>
    </lineage>
</organism>
<name>N1ZZW9_9FIRM</name>
<accession>N1ZZW9</accession>
<feature type="transmembrane region" description="Helical" evidence="1">
    <location>
        <begin position="488"/>
        <end position="508"/>
    </location>
</feature>
<evidence type="ECO:0000313" key="3">
    <source>
        <dbReference type="EMBL" id="EMZ22602.1"/>
    </source>
</evidence>
<proteinExistence type="predicted"/>
<dbReference type="OrthoDB" id="5477114at2"/>
<dbReference type="Gene3D" id="3.40.50.300">
    <property type="entry name" value="P-loop containing nucleotide triphosphate hydrolases"/>
    <property type="match status" value="1"/>
</dbReference>
<protein>
    <recommendedName>
        <fullName evidence="2">G domain-containing protein</fullName>
    </recommendedName>
</protein>
<dbReference type="InterPro" id="IPR027417">
    <property type="entry name" value="P-loop_NTPase"/>
</dbReference>
<evidence type="ECO:0000313" key="4">
    <source>
        <dbReference type="Proteomes" id="UP000012589"/>
    </source>
</evidence>
<sequence>MHKDIQRSEELLNSLNGLLKDTDANEEKEIVKQFLQKSSDVFRFVIVGESAVGKTSLLRKLFGDEVITEIRPTEQISEYRYGEQTGEFLTDVDTVRYFLPVGALRGICVVDLPGTEWMETAGRREAVCSQMLKSDVRIVVFSSDAISAAGVWDLLERTETKKTVFVIANAERQTEEQQEEGKRKLIRYGAEAGIRAEIFYADRPEPLMDYIHNQLIGADPGLRKQRENIRGLQTMLAKLTQSFALRKQQYESDLAVVEQIDREMEVFFRNSGELADSLKKNLIGEIEREIQAYEEEIIARLEPEKIRERFPGGYRDFENYLYFVNENYYKRMTDKVNQKMQNSVQQYLSGLEQVFDRATGYFRKRASLLTLEDRFYGSLARSRQFVITRTQTSLQETKEYYHVLSDASQELFLKLWSAREKYDHKVKVAGRIGAAAGATAATGGVGLAATAVGSALSKKVGIKVASVGISKAATGIAAGAMSAATTSVVTTAALILWPVVALAGAAAISKMAKKLASAQGIHQMRKCVKEAVEEFHQEVEITKQRMMTQIPDTVDAIFQRERTSADQTFSDFRRSVHIDGKNIPALEDKLTQAQALMERIVQTDVGSGEEKGNSPAFVNRFEKGEVTGKWMSK</sequence>
<dbReference type="Pfam" id="PF01926">
    <property type="entry name" value="MMR_HSR1"/>
    <property type="match status" value="1"/>
</dbReference>